<feature type="compositionally biased region" description="Pro residues" evidence="1">
    <location>
        <begin position="16"/>
        <end position="31"/>
    </location>
</feature>
<feature type="compositionally biased region" description="Polar residues" evidence="1">
    <location>
        <begin position="1"/>
        <end position="14"/>
    </location>
</feature>
<evidence type="ECO:0000256" key="1">
    <source>
        <dbReference type="SAM" id="MobiDB-lite"/>
    </source>
</evidence>
<dbReference type="Proteomes" id="UP000054988">
    <property type="component" value="Unassembled WGS sequence"/>
</dbReference>
<sequence length="138" mass="15068">MSISAFPLSNNSSIPIPAPPLAPRYPAPATPPASVCTVVEFPEMVGDSDQKQDSNGKEGQRDRRNNPKEVAKSRKKDAKQNSKRKPVAALPAQGAVMEPERRRVQLVADIRNGLMRLLRNLLILQVLGVLIRLGVLQA</sequence>
<gene>
    <name evidence="2" type="ORF">WG66_9169</name>
</gene>
<reference evidence="2 3" key="1">
    <citation type="submission" date="2015-12" db="EMBL/GenBank/DDBJ databases">
        <title>Draft genome sequence of Moniliophthora roreri, the causal agent of frosty pod rot of cacao.</title>
        <authorList>
            <person name="Aime M.C."/>
            <person name="Diaz-Valderrama J.R."/>
            <person name="Kijpornyongpan T."/>
            <person name="Phillips-Mora W."/>
        </authorList>
    </citation>
    <scope>NUCLEOTIDE SEQUENCE [LARGE SCALE GENOMIC DNA]</scope>
    <source>
        <strain evidence="2 3">MCA 2952</strain>
    </source>
</reference>
<feature type="compositionally biased region" description="Basic residues" evidence="1">
    <location>
        <begin position="73"/>
        <end position="86"/>
    </location>
</feature>
<protein>
    <submittedName>
        <fullName evidence="2">Uncharacterized protein</fullName>
    </submittedName>
</protein>
<dbReference type="EMBL" id="LATX01001774">
    <property type="protein sequence ID" value="KTB38202.1"/>
    <property type="molecule type" value="Genomic_DNA"/>
</dbReference>
<organism evidence="2 3">
    <name type="scientific">Moniliophthora roreri</name>
    <name type="common">Frosty pod rot fungus</name>
    <name type="synonym">Monilia roreri</name>
    <dbReference type="NCBI Taxonomy" id="221103"/>
    <lineage>
        <taxon>Eukaryota</taxon>
        <taxon>Fungi</taxon>
        <taxon>Dikarya</taxon>
        <taxon>Basidiomycota</taxon>
        <taxon>Agaricomycotina</taxon>
        <taxon>Agaricomycetes</taxon>
        <taxon>Agaricomycetidae</taxon>
        <taxon>Agaricales</taxon>
        <taxon>Marasmiineae</taxon>
        <taxon>Marasmiaceae</taxon>
        <taxon>Moniliophthora</taxon>
    </lineage>
</organism>
<evidence type="ECO:0000313" key="2">
    <source>
        <dbReference type="EMBL" id="KTB38202.1"/>
    </source>
</evidence>
<evidence type="ECO:0000313" key="3">
    <source>
        <dbReference type="Proteomes" id="UP000054988"/>
    </source>
</evidence>
<dbReference type="AlphaFoldDB" id="A0A0W0FPR7"/>
<proteinExistence type="predicted"/>
<feature type="compositionally biased region" description="Basic and acidic residues" evidence="1">
    <location>
        <begin position="48"/>
        <end position="72"/>
    </location>
</feature>
<name>A0A0W0FPR7_MONRR</name>
<comment type="caution">
    <text evidence="2">The sequence shown here is derived from an EMBL/GenBank/DDBJ whole genome shotgun (WGS) entry which is preliminary data.</text>
</comment>
<feature type="region of interest" description="Disordered" evidence="1">
    <location>
        <begin position="1"/>
        <end position="96"/>
    </location>
</feature>
<accession>A0A0W0FPR7</accession>